<feature type="transmembrane region" description="Helical" evidence="7">
    <location>
        <begin position="249"/>
        <end position="271"/>
    </location>
</feature>
<accession>A0A6B2QY41</accession>
<keyword evidence="6 7" id="KW-0472">Membrane</keyword>
<feature type="transmembrane region" description="Helical" evidence="7">
    <location>
        <begin position="344"/>
        <end position="365"/>
    </location>
</feature>
<feature type="transmembrane region" description="Helical" evidence="7">
    <location>
        <begin position="100"/>
        <end position="126"/>
    </location>
</feature>
<keyword evidence="5 7" id="KW-1133">Transmembrane helix</keyword>
<keyword evidence="3" id="KW-1003">Cell membrane</keyword>
<evidence type="ECO:0000313" key="9">
    <source>
        <dbReference type="EMBL" id="NDY82931.1"/>
    </source>
</evidence>
<proteinExistence type="predicted"/>
<dbReference type="SUPFAM" id="SSF103473">
    <property type="entry name" value="MFS general substrate transporter"/>
    <property type="match status" value="1"/>
</dbReference>
<evidence type="ECO:0000256" key="6">
    <source>
        <dbReference type="ARBA" id="ARBA00023136"/>
    </source>
</evidence>
<protein>
    <submittedName>
        <fullName evidence="9">MFS transporter</fullName>
    </submittedName>
</protein>
<dbReference type="PANTHER" id="PTHR23517">
    <property type="entry name" value="RESISTANCE PROTEIN MDTM, PUTATIVE-RELATED-RELATED"/>
    <property type="match status" value="1"/>
</dbReference>
<dbReference type="EMBL" id="JAAGRN010000004">
    <property type="protein sequence ID" value="NDY82931.1"/>
    <property type="molecule type" value="Genomic_DNA"/>
</dbReference>
<dbReference type="GO" id="GO:0022857">
    <property type="term" value="F:transmembrane transporter activity"/>
    <property type="evidence" value="ECO:0007669"/>
    <property type="project" value="InterPro"/>
</dbReference>
<dbReference type="RefSeq" id="WP_163653161.1">
    <property type="nucleotide sequence ID" value="NZ_JAAGRN010000004.1"/>
</dbReference>
<comment type="subcellular location">
    <subcellularLocation>
        <location evidence="1">Cell membrane</location>
        <topology evidence="1">Multi-pass membrane protein</topology>
    </subcellularLocation>
</comment>
<feature type="domain" description="Major facilitator superfamily (MFS) profile" evidence="8">
    <location>
        <begin position="1"/>
        <end position="395"/>
    </location>
</feature>
<name>A0A6B2QY41_9BURK</name>
<gene>
    <name evidence="9" type="ORF">G3I67_06775</name>
</gene>
<evidence type="ECO:0000256" key="3">
    <source>
        <dbReference type="ARBA" id="ARBA00022475"/>
    </source>
</evidence>
<feature type="transmembrane region" description="Helical" evidence="7">
    <location>
        <begin position="217"/>
        <end position="237"/>
    </location>
</feature>
<dbReference type="GO" id="GO:0005886">
    <property type="term" value="C:plasma membrane"/>
    <property type="evidence" value="ECO:0007669"/>
    <property type="project" value="UniProtKB-SubCell"/>
</dbReference>
<evidence type="ECO:0000256" key="5">
    <source>
        <dbReference type="ARBA" id="ARBA00022989"/>
    </source>
</evidence>
<feature type="transmembrane region" description="Helical" evidence="7">
    <location>
        <begin position="133"/>
        <end position="154"/>
    </location>
</feature>
<dbReference type="InterPro" id="IPR011701">
    <property type="entry name" value="MFS"/>
</dbReference>
<feature type="transmembrane region" description="Helical" evidence="7">
    <location>
        <begin position="42"/>
        <end position="63"/>
    </location>
</feature>
<sequence>MINLVYRSVGVVGAAQILASGATHYLPAVIAAAACQELELSNSLFFAAYSMALAVSGLAGPFAGRLVDRMGGRPVLMMSNVIFAIGLILMALSIGTLSLFISFAIIGFGMAMGLFEVAFSAIVRLIGKNSRNAITGVTLLAGFASAVGWTSSVYVESRYGWRGVCWFWALLHLCFGLPLHSLLPSISKTRVNNAAPAASDLQIKIEEPSQPPEPSKLTGYLLAFVFAISAFIGMALMSHLPRLLEGMGVPLAVAFSIGALVGPSQVMGRLIDFAFLRKIHPLIGTRIAALAHPLSGALLLLIGAPFALPFVVLHGLGNGVLIISRGTLPLAIYGTKGYGQRQGWLMMPSKFAQAAAPFVFGLALSEWGSNSLWLTWGLGMSVFIALWMIPINQSKSSG</sequence>
<evidence type="ECO:0000256" key="4">
    <source>
        <dbReference type="ARBA" id="ARBA00022692"/>
    </source>
</evidence>
<dbReference type="AlphaFoldDB" id="A0A6B2QY41"/>
<evidence type="ECO:0000256" key="1">
    <source>
        <dbReference type="ARBA" id="ARBA00004651"/>
    </source>
</evidence>
<feature type="transmembrane region" description="Helical" evidence="7">
    <location>
        <begin position="371"/>
        <end position="389"/>
    </location>
</feature>
<dbReference type="InterPro" id="IPR020846">
    <property type="entry name" value="MFS_dom"/>
</dbReference>
<keyword evidence="2" id="KW-0813">Transport</keyword>
<reference evidence="9" key="1">
    <citation type="submission" date="2020-02" db="EMBL/GenBank/DDBJ databases">
        <authorList>
            <person name="Chen W.-M."/>
        </authorList>
    </citation>
    <scope>NUCLEOTIDE SEQUENCE</scope>
    <source>
        <strain evidence="9">NBD-18</strain>
    </source>
</reference>
<dbReference type="Gene3D" id="1.20.1250.20">
    <property type="entry name" value="MFS general substrate transporter like domains"/>
    <property type="match status" value="1"/>
</dbReference>
<dbReference type="InterPro" id="IPR050171">
    <property type="entry name" value="MFS_Transporters"/>
</dbReference>
<feature type="transmembrane region" description="Helical" evidence="7">
    <location>
        <begin position="166"/>
        <end position="183"/>
    </location>
</feature>
<evidence type="ECO:0000256" key="2">
    <source>
        <dbReference type="ARBA" id="ARBA00022448"/>
    </source>
</evidence>
<dbReference type="PROSITE" id="PS51257">
    <property type="entry name" value="PROKAR_LIPOPROTEIN"/>
    <property type="match status" value="1"/>
</dbReference>
<dbReference type="InterPro" id="IPR036259">
    <property type="entry name" value="MFS_trans_sf"/>
</dbReference>
<evidence type="ECO:0000256" key="7">
    <source>
        <dbReference type="SAM" id="Phobius"/>
    </source>
</evidence>
<comment type="caution">
    <text evidence="9">The sequence shown here is derived from an EMBL/GenBank/DDBJ whole genome shotgun (WGS) entry which is preliminary data.</text>
</comment>
<feature type="transmembrane region" description="Helical" evidence="7">
    <location>
        <begin position="75"/>
        <end position="94"/>
    </location>
</feature>
<keyword evidence="4 7" id="KW-0812">Transmembrane</keyword>
<dbReference type="Pfam" id="PF07690">
    <property type="entry name" value="MFS_1"/>
    <property type="match status" value="1"/>
</dbReference>
<organism evidence="9">
    <name type="scientific">Sheuella amnicola</name>
    <dbReference type="NCBI Taxonomy" id="2707330"/>
    <lineage>
        <taxon>Bacteria</taxon>
        <taxon>Pseudomonadati</taxon>
        <taxon>Pseudomonadota</taxon>
        <taxon>Betaproteobacteria</taxon>
        <taxon>Burkholderiales</taxon>
        <taxon>Alcaligenaceae</taxon>
        <taxon>Sheuella</taxon>
    </lineage>
</organism>
<evidence type="ECO:0000259" key="8">
    <source>
        <dbReference type="PROSITE" id="PS50850"/>
    </source>
</evidence>
<dbReference type="PROSITE" id="PS50850">
    <property type="entry name" value="MFS"/>
    <property type="match status" value="1"/>
</dbReference>